<dbReference type="EMBL" id="AP023396">
    <property type="protein sequence ID" value="BCK56156.1"/>
    <property type="molecule type" value="Genomic_DNA"/>
</dbReference>
<name>A0A7G1KNH2_9NOCA</name>
<evidence type="ECO:0000313" key="2">
    <source>
        <dbReference type="EMBL" id="BCK56156.1"/>
    </source>
</evidence>
<feature type="compositionally biased region" description="Basic and acidic residues" evidence="1">
    <location>
        <begin position="8"/>
        <end position="20"/>
    </location>
</feature>
<organism evidence="2 3">
    <name type="scientific">Nocardia wallacei</name>
    <dbReference type="NCBI Taxonomy" id="480035"/>
    <lineage>
        <taxon>Bacteria</taxon>
        <taxon>Bacillati</taxon>
        <taxon>Actinomycetota</taxon>
        <taxon>Actinomycetes</taxon>
        <taxon>Mycobacteriales</taxon>
        <taxon>Nocardiaceae</taxon>
        <taxon>Nocardia</taxon>
    </lineage>
</organism>
<dbReference type="KEGG" id="nwl:NWFMUON74_39280"/>
<sequence>MGEVGRGGIDDRPDGGRGDDGVEGGELAGTLPGGQQLRQWLHQIGYAGAMMGRVLQDALHRTDVRRVGADEFQIRPQPRGKTAEEILDSLARYLQRISGAEH</sequence>
<reference evidence="2 3" key="1">
    <citation type="submission" date="2020-08" db="EMBL/GenBank/DDBJ databases">
        <title>Genome Sequencing of Nocardia wallacei strain FMUON74 and assembly.</title>
        <authorList>
            <person name="Toyokawa M."/>
            <person name="Uesaka K."/>
        </authorList>
    </citation>
    <scope>NUCLEOTIDE SEQUENCE [LARGE SCALE GENOMIC DNA]</scope>
    <source>
        <strain evidence="2 3">FMUON74</strain>
    </source>
</reference>
<dbReference type="Proteomes" id="UP000516173">
    <property type="component" value="Chromosome"/>
</dbReference>
<evidence type="ECO:0000256" key="1">
    <source>
        <dbReference type="SAM" id="MobiDB-lite"/>
    </source>
</evidence>
<gene>
    <name evidence="2" type="ORF">NWFMUON74_39280</name>
</gene>
<feature type="region of interest" description="Disordered" evidence="1">
    <location>
        <begin position="1"/>
        <end position="32"/>
    </location>
</feature>
<accession>A0A7G1KNH2</accession>
<proteinExistence type="predicted"/>
<dbReference type="AlphaFoldDB" id="A0A7G1KNH2"/>
<protein>
    <submittedName>
        <fullName evidence="2">Uncharacterized protein</fullName>
    </submittedName>
</protein>
<keyword evidence="3" id="KW-1185">Reference proteome</keyword>
<evidence type="ECO:0000313" key="3">
    <source>
        <dbReference type="Proteomes" id="UP000516173"/>
    </source>
</evidence>